<evidence type="ECO:0000313" key="2">
    <source>
        <dbReference type="Proteomes" id="UP000004079"/>
    </source>
</evidence>
<dbReference type="AlphaFoldDB" id="D1QW27"/>
<organism evidence="1 2">
    <name type="scientific">Segatella oris F0302</name>
    <dbReference type="NCBI Taxonomy" id="649760"/>
    <lineage>
        <taxon>Bacteria</taxon>
        <taxon>Pseudomonadati</taxon>
        <taxon>Bacteroidota</taxon>
        <taxon>Bacteroidia</taxon>
        <taxon>Bacteroidales</taxon>
        <taxon>Prevotellaceae</taxon>
        <taxon>Segatella</taxon>
    </lineage>
</organism>
<dbReference type="HOGENOM" id="CLU_3255898_0_0_10"/>
<dbReference type="EMBL" id="ACUZ02000061">
    <property type="protein sequence ID" value="EFB30478.1"/>
    <property type="molecule type" value="Genomic_DNA"/>
</dbReference>
<reference evidence="1 2" key="1">
    <citation type="submission" date="2009-11" db="EMBL/GenBank/DDBJ databases">
        <authorList>
            <person name="Weinstock G."/>
            <person name="Sodergren E."/>
            <person name="Clifton S."/>
            <person name="Fulton L."/>
            <person name="Fulton B."/>
            <person name="Courtney L."/>
            <person name="Fronick C."/>
            <person name="Harrison M."/>
            <person name="Strong C."/>
            <person name="Farmer C."/>
            <person name="Delahaunty K."/>
            <person name="Markovic C."/>
            <person name="Hall O."/>
            <person name="Minx P."/>
            <person name="Tomlinson C."/>
            <person name="Mitreva M."/>
            <person name="Nelson J."/>
            <person name="Hou S."/>
            <person name="Wollam A."/>
            <person name="Pepin K.H."/>
            <person name="Johnson M."/>
            <person name="Bhonagiri V."/>
            <person name="Nash W.E."/>
            <person name="Warren W."/>
            <person name="Chinwalla A."/>
            <person name="Mardis E.R."/>
            <person name="Wilson R.K."/>
        </authorList>
    </citation>
    <scope>NUCLEOTIDE SEQUENCE [LARGE SCALE GENOMIC DNA]</scope>
    <source>
        <strain evidence="1 2">F0302</strain>
    </source>
</reference>
<gene>
    <name evidence="1" type="ORF">HMPREF0971_03222</name>
</gene>
<proteinExistence type="predicted"/>
<dbReference type="STRING" id="649760.HMPREF0971_03222"/>
<name>D1QW27_9BACT</name>
<accession>D1QW27</accession>
<evidence type="ECO:0000313" key="1">
    <source>
        <dbReference type="EMBL" id="EFB30478.1"/>
    </source>
</evidence>
<sequence>MLACFTINSYFCKRLQKYGLHDYAHHKQTDCYLKTSNNSLKS</sequence>
<dbReference type="Proteomes" id="UP000004079">
    <property type="component" value="Unassembled WGS sequence"/>
</dbReference>
<comment type="caution">
    <text evidence="1">The sequence shown here is derived from an EMBL/GenBank/DDBJ whole genome shotgun (WGS) entry which is preliminary data.</text>
</comment>
<protein>
    <submittedName>
        <fullName evidence="1">Uncharacterized protein</fullName>
    </submittedName>
</protein>